<keyword evidence="3" id="KW-0862">Zinc</keyword>
<dbReference type="Gene3D" id="2.60.120.920">
    <property type="match status" value="1"/>
</dbReference>
<dbReference type="InterPro" id="IPR003879">
    <property type="entry name" value="Butyrophylin_SPRY"/>
</dbReference>
<dbReference type="InterPro" id="IPR003877">
    <property type="entry name" value="SPRY_dom"/>
</dbReference>
<keyword evidence="2" id="KW-0863">Zinc-finger</keyword>
<dbReference type="Proteomes" id="UP001178508">
    <property type="component" value="Chromosome 4"/>
</dbReference>
<protein>
    <submittedName>
        <fullName evidence="5">Stonustoxin subunit beta-like, partial</fullName>
    </submittedName>
</protein>
<evidence type="ECO:0000256" key="2">
    <source>
        <dbReference type="ARBA" id="ARBA00022771"/>
    </source>
</evidence>
<dbReference type="InterPro" id="IPR013320">
    <property type="entry name" value="ConA-like_dom_sf"/>
</dbReference>
<reference evidence="5" key="1">
    <citation type="submission" date="2023-08" db="EMBL/GenBank/DDBJ databases">
        <authorList>
            <person name="Alioto T."/>
            <person name="Alioto T."/>
            <person name="Gomez Garrido J."/>
        </authorList>
    </citation>
    <scope>NUCLEOTIDE SEQUENCE</scope>
</reference>
<dbReference type="EMBL" id="OY660867">
    <property type="protein sequence ID" value="CAJ1054562.1"/>
    <property type="molecule type" value="Genomic_DNA"/>
</dbReference>
<dbReference type="PANTHER" id="PTHR25465:SF5">
    <property type="entry name" value="E3 UBIQUITIN_ISG15 LIGASE TRIM25-RELATED"/>
    <property type="match status" value="1"/>
</dbReference>
<evidence type="ECO:0000256" key="1">
    <source>
        <dbReference type="ARBA" id="ARBA00022723"/>
    </source>
</evidence>
<evidence type="ECO:0000256" key="3">
    <source>
        <dbReference type="ARBA" id="ARBA00022833"/>
    </source>
</evidence>
<dbReference type="InterPro" id="IPR043136">
    <property type="entry name" value="B30.2/SPRY_sf"/>
</dbReference>
<dbReference type="InterPro" id="IPR001870">
    <property type="entry name" value="B30.2/SPRY"/>
</dbReference>
<dbReference type="GO" id="GO:0008270">
    <property type="term" value="F:zinc ion binding"/>
    <property type="evidence" value="ECO:0007669"/>
    <property type="project" value="UniProtKB-KW"/>
</dbReference>
<sequence length="112" mass="12736">MVNISVSYRGIRRKVDSDDCEFGYNDQSWSLISYKGAYSICHNNRRTDLCLPSSSVSHRVAVYVDWPAGTLSFYSVSADTLIHLHTFNTTFTQPLYPGFRLWPRSSVCLCSV</sequence>
<evidence type="ECO:0000259" key="4">
    <source>
        <dbReference type="PROSITE" id="PS50188"/>
    </source>
</evidence>
<keyword evidence="1" id="KW-0479">Metal-binding</keyword>
<feature type="domain" description="B30.2/SPRY" evidence="4">
    <location>
        <begin position="1"/>
        <end position="112"/>
    </location>
</feature>
<dbReference type="PROSITE" id="PS50188">
    <property type="entry name" value="B302_SPRY"/>
    <property type="match status" value="1"/>
</dbReference>
<evidence type="ECO:0000313" key="6">
    <source>
        <dbReference type="Proteomes" id="UP001178508"/>
    </source>
</evidence>
<gene>
    <name evidence="5" type="ORF">XNOV1_A001211</name>
</gene>
<dbReference type="PANTHER" id="PTHR25465">
    <property type="entry name" value="B-BOX DOMAIN CONTAINING"/>
    <property type="match status" value="1"/>
</dbReference>
<accession>A0AAV1F047</accession>
<evidence type="ECO:0000313" key="5">
    <source>
        <dbReference type="EMBL" id="CAJ1054562.1"/>
    </source>
</evidence>
<name>A0AAV1F047_XYRNO</name>
<organism evidence="5 6">
    <name type="scientific">Xyrichtys novacula</name>
    <name type="common">Pearly razorfish</name>
    <name type="synonym">Hemipteronotus novacula</name>
    <dbReference type="NCBI Taxonomy" id="13765"/>
    <lineage>
        <taxon>Eukaryota</taxon>
        <taxon>Metazoa</taxon>
        <taxon>Chordata</taxon>
        <taxon>Craniata</taxon>
        <taxon>Vertebrata</taxon>
        <taxon>Euteleostomi</taxon>
        <taxon>Actinopterygii</taxon>
        <taxon>Neopterygii</taxon>
        <taxon>Teleostei</taxon>
        <taxon>Neoteleostei</taxon>
        <taxon>Acanthomorphata</taxon>
        <taxon>Eupercaria</taxon>
        <taxon>Labriformes</taxon>
        <taxon>Labridae</taxon>
        <taxon>Xyrichtys</taxon>
    </lineage>
</organism>
<keyword evidence="6" id="KW-1185">Reference proteome</keyword>
<dbReference type="PRINTS" id="PR01407">
    <property type="entry name" value="BUTYPHLNCDUF"/>
</dbReference>
<dbReference type="AlphaFoldDB" id="A0AAV1F047"/>
<dbReference type="SUPFAM" id="SSF49899">
    <property type="entry name" value="Concanavalin A-like lectins/glucanases"/>
    <property type="match status" value="1"/>
</dbReference>
<dbReference type="InterPro" id="IPR051051">
    <property type="entry name" value="E3_ubiq-ligase_TRIM/RNF"/>
</dbReference>
<proteinExistence type="predicted"/>
<dbReference type="Pfam" id="PF00622">
    <property type="entry name" value="SPRY"/>
    <property type="match status" value="1"/>
</dbReference>